<proteinExistence type="predicted"/>
<evidence type="ECO:0000313" key="2">
    <source>
        <dbReference type="EMBL" id="RBP35494.1"/>
    </source>
</evidence>
<keyword evidence="1" id="KW-0812">Transmembrane</keyword>
<dbReference type="Proteomes" id="UP000253426">
    <property type="component" value="Unassembled WGS sequence"/>
</dbReference>
<protein>
    <submittedName>
        <fullName evidence="2">Uncharacterized protein</fullName>
    </submittedName>
</protein>
<keyword evidence="3" id="KW-1185">Reference proteome</keyword>
<keyword evidence="1" id="KW-1133">Transmembrane helix</keyword>
<organism evidence="2 3">
    <name type="scientific">Roseimicrobium gellanilyticum</name>
    <dbReference type="NCBI Taxonomy" id="748857"/>
    <lineage>
        <taxon>Bacteria</taxon>
        <taxon>Pseudomonadati</taxon>
        <taxon>Verrucomicrobiota</taxon>
        <taxon>Verrucomicrobiia</taxon>
        <taxon>Verrucomicrobiales</taxon>
        <taxon>Verrucomicrobiaceae</taxon>
        <taxon>Roseimicrobium</taxon>
    </lineage>
</organism>
<evidence type="ECO:0000256" key="1">
    <source>
        <dbReference type="SAM" id="Phobius"/>
    </source>
</evidence>
<keyword evidence="1" id="KW-0472">Membrane</keyword>
<evidence type="ECO:0000313" key="3">
    <source>
        <dbReference type="Proteomes" id="UP000253426"/>
    </source>
</evidence>
<gene>
    <name evidence="2" type="ORF">DES53_12114</name>
</gene>
<feature type="transmembrane region" description="Helical" evidence="1">
    <location>
        <begin position="12"/>
        <end position="33"/>
    </location>
</feature>
<feature type="transmembrane region" description="Helical" evidence="1">
    <location>
        <begin position="45"/>
        <end position="68"/>
    </location>
</feature>
<accession>A0A366H1U6</accession>
<dbReference type="AlphaFoldDB" id="A0A366H1U6"/>
<feature type="transmembrane region" description="Helical" evidence="1">
    <location>
        <begin position="75"/>
        <end position="99"/>
    </location>
</feature>
<dbReference type="EMBL" id="QNRR01000021">
    <property type="protein sequence ID" value="RBP35494.1"/>
    <property type="molecule type" value="Genomic_DNA"/>
</dbReference>
<reference evidence="2 3" key="1">
    <citation type="submission" date="2018-06" db="EMBL/GenBank/DDBJ databases">
        <title>Genomic Encyclopedia of Type Strains, Phase IV (KMG-IV): sequencing the most valuable type-strain genomes for metagenomic binning, comparative biology and taxonomic classification.</title>
        <authorList>
            <person name="Goeker M."/>
        </authorList>
    </citation>
    <scope>NUCLEOTIDE SEQUENCE [LARGE SCALE GENOMIC DNA]</scope>
    <source>
        <strain evidence="2 3">DSM 25532</strain>
    </source>
</reference>
<name>A0A366H1U6_9BACT</name>
<sequence>MNAIQRYSYLRFATFIGLAIHATTILISIPFFRLEPGTPIRPMNYGVLLVGLEACSIFICFVPAILSLTTAGHRLASITCGLVGITPFVTGVVMLVIAMEVRGLKLLH</sequence>
<comment type="caution">
    <text evidence="2">The sequence shown here is derived from an EMBL/GenBank/DDBJ whole genome shotgun (WGS) entry which is preliminary data.</text>
</comment>